<evidence type="ECO:0000313" key="1">
    <source>
        <dbReference type="EMBL" id="EGG28890.1"/>
    </source>
</evidence>
<dbReference type="STRING" id="2518989.IMCC3088_2441"/>
<evidence type="ECO:0000313" key="2">
    <source>
        <dbReference type="Proteomes" id="UP000005615"/>
    </source>
</evidence>
<dbReference type="AlphaFoldDB" id="F3L460"/>
<accession>F3L460</accession>
<name>F3L460_9GAMM</name>
<sequence>MLQEPGPDGPIYMVNLLKFRAQADYKDGRESALTGREAYNLYATEVTRVIQQHAGKILFSADVSGLLLGHVDELWDAVAIAQYPNRAALIAMSMSEALSEPSKHREAGLQGQLNIETVGTGLFD</sequence>
<dbReference type="eggNOG" id="COG5470">
    <property type="taxonomic scope" value="Bacteria"/>
</dbReference>
<dbReference type="Proteomes" id="UP000005615">
    <property type="component" value="Unassembled WGS sequence"/>
</dbReference>
<organism evidence="1 2">
    <name type="scientific">Aequoribacter fuscus</name>
    <dbReference type="NCBI Taxonomy" id="2518989"/>
    <lineage>
        <taxon>Bacteria</taxon>
        <taxon>Pseudomonadati</taxon>
        <taxon>Pseudomonadota</taxon>
        <taxon>Gammaproteobacteria</taxon>
        <taxon>Cellvibrionales</taxon>
        <taxon>Halieaceae</taxon>
        <taxon>Aequoribacter</taxon>
    </lineage>
</organism>
<dbReference type="EMBL" id="AEIG01000076">
    <property type="protein sequence ID" value="EGG28890.1"/>
    <property type="molecule type" value="Genomic_DNA"/>
</dbReference>
<comment type="caution">
    <text evidence="1">The sequence shown here is derived from an EMBL/GenBank/DDBJ whole genome shotgun (WGS) entry which is preliminary data.</text>
</comment>
<dbReference type="SUPFAM" id="SSF54909">
    <property type="entry name" value="Dimeric alpha+beta barrel"/>
    <property type="match status" value="1"/>
</dbReference>
<dbReference type="InterPro" id="IPR011008">
    <property type="entry name" value="Dimeric_a/b-barrel"/>
</dbReference>
<gene>
    <name evidence="1" type="ORF">IMCC3088_2441</name>
</gene>
<keyword evidence="2" id="KW-1185">Reference proteome</keyword>
<evidence type="ECO:0008006" key="3">
    <source>
        <dbReference type="Google" id="ProtNLM"/>
    </source>
</evidence>
<dbReference type="PANTHER" id="PTHR40257:SF1">
    <property type="entry name" value="DUF1330 DOMAIN-CONTAINING PROTEIN"/>
    <property type="match status" value="1"/>
</dbReference>
<dbReference type="Gene3D" id="3.30.70.100">
    <property type="match status" value="1"/>
</dbReference>
<dbReference type="PANTHER" id="PTHR40257">
    <property type="match status" value="1"/>
</dbReference>
<reference evidence="1 2" key="1">
    <citation type="journal article" date="2011" name="J. Bacteriol.">
        <title>Genome sequence of strain IMCC3088, a proteorhodopsin-containing marine bacterium belonging to the OM60/NOR5 clade.</title>
        <authorList>
            <person name="Jang Y."/>
            <person name="Oh H.M."/>
            <person name="Kang I."/>
            <person name="Lee K."/>
            <person name="Yang S.J."/>
            <person name="Cho J.C."/>
        </authorList>
    </citation>
    <scope>NUCLEOTIDE SEQUENCE [LARGE SCALE GENOMIC DNA]</scope>
    <source>
        <strain evidence="1 2">IMCC3088</strain>
    </source>
</reference>
<proteinExistence type="predicted"/>
<protein>
    <recommendedName>
        <fullName evidence="3">DUF1330 domain-containing protein</fullName>
    </recommendedName>
</protein>